<protein>
    <submittedName>
        <fullName evidence="2">Uncharacterized protein</fullName>
    </submittedName>
</protein>
<gene>
    <name evidence="2" type="ORF">EYF80_061329</name>
</gene>
<keyword evidence="3" id="KW-1185">Reference proteome</keyword>
<sequence length="48" mass="5187">MEGKRGGRSRGARAMSWIEYHLTGPAGSLPAPQHRKTPQYGGQLLLPA</sequence>
<proteinExistence type="predicted"/>
<organism evidence="2 3">
    <name type="scientific">Liparis tanakae</name>
    <name type="common">Tanaka's snailfish</name>
    <dbReference type="NCBI Taxonomy" id="230148"/>
    <lineage>
        <taxon>Eukaryota</taxon>
        <taxon>Metazoa</taxon>
        <taxon>Chordata</taxon>
        <taxon>Craniata</taxon>
        <taxon>Vertebrata</taxon>
        <taxon>Euteleostomi</taxon>
        <taxon>Actinopterygii</taxon>
        <taxon>Neopterygii</taxon>
        <taxon>Teleostei</taxon>
        <taxon>Neoteleostei</taxon>
        <taxon>Acanthomorphata</taxon>
        <taxon>Eupercaria</taxon>
        <taxon>Perciformes</taxon>
        <taxon>Cottioidei</taxon>
        <taxon>Cottales</taxon>
        <taxon>Liparidae</taxon>
        <taxon>Liparis</taxon>
    </lineage>
</organism>
<dbReference type="AlphaFoldDB" id="A0A4Z2EI73"/>
<dbReference type="EMBL" id="SRLO01006807">
    <property type="protein sequence ID" value="TNN28523.1"/>
    <property type="molecule type" value="Genomic_DNA"/>
</dbReference>
<evidence type="ECO:0000256" key="1">
    <source>
        <dbReference type="SAM" id="MobiDB-lite"/>
    </source>
</evidence>
<reference evidence="2 3" key="1">
    <citation type="submission" date="2019-03" db="EMBL/GenBank/DDBJ databases">
        <title>First draft genome of Liparis tanakae, snailfish: a comprehensive survey of snailfish specific genes.</title>
        <authorList>
            <person name="Kim W."/>
            <person name="Song I."/>
            <person name="Jeong J.-H."/>
            <person name="Kim D."/>
            <person name="Kim S."/>
            <person name="Ryu S."/>
            <person name="Song J.Y."/>
            <person name="Lee S.K."/>
        </authorList>
    </citation>
    <scope>NUCLEOTIDE SEQUENCE [LARGE SCALE GENOMIC DNA]</scope>
    <source>
        <tissue evidence="2">Muscle</tissue>
    </source>
</reference>
<evidence type="ECO:0000313" key="3">
    <source>
        <dbReference type="Proteomes" id="UP000314294"/>
    </source>
</evidence>
<name>A0A4Z2EI73_9TELE</name>
<accession>A0A4Z2EI73</accession>
<feature type="region of interest" description="Disordered" evidence="1">
    <location>
        <begin position="23"/>
        <end position="48"/>
    </location>
</feature>
<evidence type="ECO:0000313" key="2">
    <source>
        <dbReference type="EMBL" id="TNN28523.1"/>
    </source>
</evidence>
<dbReference type="Proteomes" id="UP000314294">
    <property type="component" value="Unassembled WGS sequence"/>
</dbReference>
<comment type="caution">
    <text evidence="2">The sequence shown here is derived from an EMBL/GenBank/DDBJ whole genome shotgun (WGS) entry which is preliminary data.</text>
</comment>